<protein>
    <recommendedName>
        <fullName evidence="4">ABC transporter permease</fullName>
    </recommendedName>
</protein>
<keyword evidence="1" id="KW-0472">Membrane</keyword>
<comment type="caution">
    <text evidence="2">The sequence shown here is derived from an EMBL/GenBank/DDBJ whole genome shotgun (WGS) entry which is preliminary data.</text>
</comment>
<feature type="transmembrane region" description="Helical" evidence="1">
    <location>
        <begin position="183"/>
        <end position="206"/>
    </location>
</feature>
<evidence type="ECO:0000313" key="3">
    <source>
        <dbReference type="Proteomes" id="UP000321558"/>
    </source>
</evidence>
<dbReference type="GO" id="GO:0140359">
    <property type="term" value="F:ABC-type transporter activity"/>
    <property type="evidence" value="ECO:0007669"/>
    <property type="project" value="InterPro"/>
</dbReference>
<dbReference type="AlphaFoldDB" id="A0A511ZJ91"/>
<dbReference type="PANTHER" id="PTHR37305">
    <property type="entry name" value="INTEGRAL MEMBRANE PROTEIN-RELATED"/>
    <property type="match status" value="1"/>
</dbReference>
<dbReference type="RefSeq" id="WP_186813634.1">
    <property type="nucleotide sequence ID" value="NZ_BJYM01000008.1"/>
</dbReference>
<feature type="transmembrane region" description="Helical" evidence="1">
    <location>
        <begin position="102"/>
        <end position="132"/>
    </location>
</feature>
<feature type="transmembrane region" description="Helical" evidence="1">
    <location>
        <begin position="226"/>
        <end position="252"/>
    </location>
</feature>
<keyword evidence="3" id="KW-1185">Reference proteome</keyword>
<organism evidence="2 3">
    <name type="scientific">Oceanobacillus sojae</name>
    <dbReference type="NCBI Taxonomy" id="582851"/>
    <lineage>
        <taxon>Bacteria</taxon>
        <taxon>Bacillati</taxon>
        <taxon>Bacillota</taxon>
        <taxon>Bacilli</taxon>
        <taxon>Bacillales</taxon>
        <taxon>Bacillaceae</taxon>
        <taxon>Oceanobacillus</taxon>
    </lineage>
</organism>
<dbReference type="GO" id="GO:0005886">
    <property type="term" value="C:plasma membrane"/>
    <property type="evidence" value="ECO:0007669"/>
    <property type="project" value="UniProtKB-SubCell"/>
</dbReference>
<dbReference type="EMBL" id="BJYM01000008">
    <property type="protein sequence ID" value="GEN87495.1"/>
    <property type="molecule type" value="Genomic_DNA"/>
</dbReference>
<feature type="transmembrane region" description="Helical" evidence="1">
    <location>
        <begin position="21"/>
        <end position="42"/>
    </location>
</feature>
<feature type="transmembrane region" description="Helical" evidence="1">
    <location>
        <begin position="152"/>
        <end position="176"/>
    </location>
</feature>
<proteinExistence type="predicted"/>
<evidence type="ECO:0000313" key="2">
    <source>
        <dbReference type="EMBL" id="GEN87495.1"/>
    </source>
</evidence>
<dbReference type="Proteomes" id="UP000321558">
    <property type="component" value="Unassembled WGS sequence"/>
</dbReference>
<sequence length="259" mass="29347">MKNIWALTSFEFKRTLTSKMLLVYTLIYAAMYVLTGVIFKVYGAGKTVVAGYGQSFPVEMLQAGITFTAVFIAIYVGEILIQERNNGTIKFVLLRSVSRFQYYISRIISIFLFSLLLTTIIILIGYVVGLLFFDWGDTFVFYSVTTSGWQGIRVTVLAGLAFAFAYFIFGLIALLVSQFIQRIATLAMLMGLSTLVGQYIVIYDQIKQYVIYEHLLFFHINLFEKSISYSVTSFGVLVGYLIVLGTAGYFLFKKQDLYV</sequence>
<accession>A0A511ZJ91</accession>
<evidence type="ECO:0008006" key="4">
    <source>
        <dbReference type="Google" id="ProtNLM"/>
    </source>
</evidence>
<gene>
    <name evidence="2" type="ORF">OSO01_22340</name>
</gene>
<name>A0A511ZJ91_9BACI</name>
<keyword evidence="1" id="KW-0812">Transmembrane</keyword>
<evidence type="ECO:0000256" key="1">
    <source>
        <dbReference type="SAM" id="Phobius"/>
    </source>
</evidence>
<feature type="transmembrane region" description="Helical" evidence="1">
    <location>
        <begin position="62"/>
        <end position="81"/>
    </location>
</feature>
<dbReference type="PANTHER" id="PTHR37305:SF1">
    <property type="entry name" value="MEMBRANE PROTEIN"/>
    <property type="match status" value="1"/>
</dbReference>
<dbReference type="Pfam" id="PF12679">
    <property type="entry name" value="ABC2_membrane_2"/>
    <property type="match status" value="1"/>
</dbReference>
<keyword evidence="1" id="KW-1133">Transmembrane helix</keyword>
<reference evidence="2 3" key="1">
    <citation type="submission" date="2019-07" db="EMBL/GenBank/DDBJ databases">
        <title>Whole genome shotgun sequence of Oceanobacillus sojae NBRC 105379.</title>
        <authorList>
            <person name="Hosoyama A."/>
            <person name="Uohara A."/>
            <person name="Ohji S."/>
            <person name="Ichikawa N."/>
        </authorList>
    </citation>
    <scope>NUCLEOTIDE SEQUENCE [LARGE SCALE GENOMIC DNA]</scope>
    <source>
        <strain evidence="2 3">NBRC 105379</strain>
    </source>
</reference>